<dbReference type="GO" id="GO:0005886">
    <property type="term" value="C:plasma membrane"/>
    <property type="evidence" value="ECO:0007669"/>
    <property type="project" value="UniProtKB-SubCell"/>
</dbReference>
<dbReference type="InterPro" id="IPR000515">
    <property type="entry name" value="MetI-like"/>
</dbReference>
<evidence type="ECO:0000256" key="7">
    <source>
        <dbReference type="RuleBase" id="RU363032"/>
    </source>
</evidence>
<keyword evidence="3" id="KW-1003">Cell membrane</keyword>
<comment type="subcellular location">
    <subcellularLocation>
        <location evidence="1 7">Cell membrane</location>
        <topology evidence="1 7">Multi-pass membrane protein</topology>
    </subcellularLocation>
</comment>
<dbReference type="Gene3D" id="1.10.3720.10">
    <property type="entry name" value="MetI-like"/>
    <property type="match status" value="1"/>
</dbReference>
<dbReference type="InterPro" id="IPR035906">
    <property type="entry name" value="MetI-like_sf"/>
</dbReference>
<accession>A0A1J7C765</accession>
<evidence type="ECO:0000256" key="1">
    <source>
        <dbReference type="ARBA" id="ARBA00004651"/>
    </source>
</evidence>
<dbReference type="GO" id="GO:0055085">
    <property type="term" value="P:transmembrane transport"/>
    <property type="evidence" value="ECO:0007669"/>
    <property type="project" value="InterPro"/>
</dbReference>
<dbReference type="PROSITE" id="PS50928">
    <property type="entry name" value="ABC_TM1"/>
    <property type="match status" value="1"/>
</dbReference>
<dbReference type="CDD" id="cd06261">
    <property type="entry name" value="TM_PBP2"/>
    <property type="match status" value="1"/>
</dbReference>
<comment type="caution">
    <text evidence="9">The sequence shown here is derived from an EMBL/GenBank/DDBJ whole genome shotgun (WGS) entry which is preliminary data.</text>
</comment>
<sequence>MLSLYIVLAFFLAALLAPVVSMLYGKNPYTQYGVNENLLNSFGYPLKPNGGISGQFWFGLEPPYGKDVFTELFYGMRTSIGIGVALTILIIITSVVLGLLAGYLGGWVDYVVMRVADLLMAFPQQLFFIAFIPVLSALFFSPRVQTPTWFRVTILIVVMWFLSWMAVARILRSAVLSMREREFVEAAKLSGASTWRIIRKEILPNMTTPIVVQGTLLLPTMVSAEAGLSFLGVGVQQPTPDWGRMFQTGAAVYQSDITYMVFPTVTMIVFVIAFNLLGDSVRDALDPKSAR</sequence>
<keyword evidence="4 7" id="KW-0812">Transmembrane</keyword>
<dbReference type="Proteomes" id="UP000243342">
    <property type="component" value="Unassembled WGS sequence"/>
</dbReference>
<evidence type="ECO:0000256" key="6">
    <source>
        <dbReference type="ARBA" id="ARBA00023136"/>
    </source>
</evidence>
<evidence type="ECO:0000313" key="10">
    <source>
        <dbReference type="Proteomes" id="UP000243342"/>
    </source>
</evidence>
<evidence type="ECO:0000256" key="2">
    <source>
        <dbReference type="ARBA" id="ARBA00022448"/>
    </source>
</evidence>
<dbReference type="PANTHER" id="PTHR43386">
    <property type="entry name" value="OLIGOPEPTIDE TRANSPORT SYSTEM PERMEASE PROTEIN APPC"/>
    <property type="match status" value="1"/>
</dbReference>
<feature type="transmembrane region" description="Helical" evidence="7">
    <location>
        <begin position="80"/>
        <end position="106"/>
    </location>
</feature>
<keyword evidence="6 7" id="KW-0472">Membrane</keyword>
<dbReference type="InterPro" id="IPR050366">
    <property type="entry name" value="BP-dependent_transpt_permease"/>
</dbReference>
<evidence type="ECO:0000259" key="8">
    <source>
        <dbReference type="PROSITE" id="PS50928"/>
    </source>
</evidence>
<dbReference type="SUPFAM" id="SSF161098">
    <property type="entry name" value="MetI-like"/>
    <property type="match status" value="1"/>
</dbReference>
<feature type="domain" description="ABC transmembrane type-1" evidence="8">
    <location>
        <begin position="80"/>
        <end position="278"/>
    </location>
</feature>
<dbReference type="EMBL" id="MLCF01000056">
    <property type="protein sequence ID" value="OIV37372.1"/>
    <property type="molecule type" value="Genomic_DNA"/>
</dbReference>
<gene>
    <name evidence="9" type="ORF">BIV57_11510</name>
</gene>
<evidence type="ECO:0000256" key="5">
    <source>
        <dbReference type="ARBA" id="ARBA00022989"/>
    </source>
</evidence>
<protein>
    <submittedName>
        <fullName evidence="9">ABC transporter permease</fullName>
    </submittedName>
</protein>
<feature type="transmembrane region" description="Helical" evidence="7">
    <location>
        <begin position="118"/>
        <end position="140"/>
    </location>
</feature>
<keyword evidence="2 7" id="KW-0813">Transport</keyword>
<comment type="similarity">
    <text evidence="7">Belongs to the binding-protein-dependent transport system permease family.</text>
</comment>
<evidence type="ECO:0000256" key="4">
    <source>
        <dbReference type="ARBA" id="ARBA00022692"/>
    </source>
</evidence>
<organism evidence="9 10">
    <name type="scientific">Mangrovactinospora gilvigrisea</name>
    <dbReference type="NCBI Taxonomy" id="1428644"/>
    <lineage>
        <taxon>Bacteria</taxon>
        <taxon>Bacillati</taxon>
        <taxon>Actinomycetota</taxon>
        <taxon>Actinomycetes</taxon>
        <taxon>Kitasatosporales</taxon>
        <taxon>Streptomycetaceae</taxon>
        <taxon>Mangrovactinospora</taxon>
    </lineage>
</organism>
<keyword evidence="10" id="KW-1185">Reference proteome</keyword>
<evidence type="ECO:0000313" key="9">
    <source>
        <dbReference type="EMBL" id="OIV37372.1"/>
    </source>
</evidence>
<dbReference type="AlphaFoldDB" id="A0A1J7C765"/>
<dbReference type="STRING" id="1428644.BIV57_11510"/>
<keyword evidence="5 7" id="KW-1133">Transmembrane helix</keyword>
<name>A0A1J7C765_9ACTN</name>
<dbReference type="Pfam" id="PF00528">
    <property type="entry name" value="BPD_transp_1"/>
    <property type="match status" value="1"/>
</dbReference>
<reference evidence="9 10" key="1">
    <citation type="submission" date="2016-10" db="EMBL/GenBank/DDBJ databases">
        <title>Genome sequence of Streptomyces gilvigriseus MUSC 26.</title>
        <authorList>
            <person name="Lee L.-H."/>
            <person name="Ser H.-L."/>
        </authorList>
    </citation>
    <scope>NUCLEOTIDE SEQUENCE [LARGE SCALE GENOMIC DNA]</scope>
    <source>
        <strain evidence="9 10">MUSC 26</strain>
    </source>
</reference>
<feature type="transmembrane region" description="Helical" evidence="7">
    <location>
        <begin position="152"/>
        <end position="171"/>
    </location>
</feature>
<dbReference type="PANTHER" id="PTHR43386:SF1">
    <property type="entry name" value="D,D-DIPEPTIDE TRANSPORT SYSTEM PERMEASE PROTEIN DDPC-RELATED"/>
    <property type="match status" value="1"/>
</dbReference>
<feature type="transmembrane region" description="Helical" evidence="7">
    <location>
        <begin position="216"/>
        <end position="237"/>
    </location>
</feature>
<feature type="transmembrane region" description="Helical" evidence="7">
    <location>
        <begin position="257"/>
        <end position="278"/>
    </location>
</feature>
<proteinExistence type="inferred from homology"/>
<evidence type="ECO:0000256" key="3">
    <source>
        <dbReference type="ARBA" id="ARBA00022475"/>
    </source>
</evidence>